<dbReference type="Pfam" id="PF01546">
    <property type="entry name" value="Peptidase_M20"/>
    <property type="match status" value="1"/>
</dbReference>
<evidence type="ECO:0000259" key="2">
    <source>
        <dbReference type="Pfam" id="PF07687"/>
    </source>
</evidence>
<dbReference type="PANTHER" id="PTHR11014:SF63">
    <property type="entry name" value="METALLOPEPTIDASE, PUTATIVE (AFU_ORTHOLOGUE AFUA_6G09600)-RELATED"/>
    <property type="match status" value="1"/>
</dbReference>
<dbReference type="Gene3D" id="3.30.70.360">
    <property type="match status" value="1"/>
</dbReference>
<dbReference type="InterPro" id="IPR036264">
    <property type="entry name" value="Bact_exopeptidase_dim_dom"/>
</dbReference>
<dbReference type="PIRSF" id="PIRSF005962">
    <property type="entry name" value="Pept_M20D_amidohydro"/>
    <property type="match status" value="1"/>
</dbReference>
<dbReference type="InterPro" id="IPR011650">
    <property type="entry name" value="Peptidase_M20_dimer"/>
</dbReference>
<dbReference type="Proteomes" id="UP001162802">
    <property type="component" value="Unassembled WGS sequence"/>
</dbReference>
<dbReference type="CDD" id="cd05666">
    <property type="entry name" value="M20_Acy1-like"/>
    <property type="match status" value="1"/>
</dbReference>
<evidence type="ECO:0000313" key="3">
    <source>
        <dbReference type="EMBL" id="MCJ1960979.1"/>
    </source>
</evidence>
<evidence type="ECO:0000313" key="4">
    <source>
        <dbReference type="Proteomes" id="UP001162802"/>
    </source>
</evidence>
<reference evidence="3" key="1">
    <citation type="submission" date="2022-03" db="EMBL/GenBank/DDBJ databases">
        <title>Identification of a novel bacterium isolated from mangrove sediments.</title>
        <authorList>
            <person name="Pan X."/>
        </authorList>
    </citation>
    <scope>NUCLEOTIDE SEQUENCE</scope>
    <source>
        <strain evidence="3">B2637</strain>
    </source>
</reference>
<dbReference type="InterPro" id="IPR017439">
    <property type="entry name" value="Amidohydrolase"/>
</dbReference>
<dbReference type="RefSeq" id="WP_243799622.1">
    <property type="nucleotide sequence ID" value="NZ_JALHAT010000014.1"/>
</dbReference>
<keyword evidence="4" id="KW-1185">Reference proteome</keyword>
<dbReference type="SUPFAM" id="SSF55031">
    <property type="entry name" value="Bacterial exopeptidase dimerisation domain"/>
    <property type="match status" value="1"/>
</dbReference>
<comment type="caution">
    <text evidence="3">The sequence shown here is derived from an EMBL/GenBank/DDBJ whole genome shotgun (WGS) entry which is preliminary data.</text>
</comment>
<dbReference type="Gene3D" id="3.40.630.10">
    <property type="entry name" value="Zn peptidases"/>
    <property type="match status" value="1"/>
</dbReference>
<sequence length="402" mass="43217">MKSHERLAEMAPDMVAELATWRRHLHQHPELAYEEHATADFVADKLCDWGIEVHRGLAGTGVVGTLRRGEGPAIAVRADMDALPIREVNSFAHASATPGKMHACGHDGHTAMLLGAARHLAQHGTFCGTVHFIFQPAEEGQAGARRMMDEGLFSRFPAQRVFAMHNYPGMPVGTLAVRPGPIMACVDTWEIHITGRGAHAAMPQTGIDPVVASAQIILGLQTIVSRNLEPVDSGVISVTQSAAGDSFNVIPQNVVLRGTARSFRPATRDLIERRMAEVTSGIAAATGCEAVLDYQRSYPPTINSPAEAHFAADVAAALVGEDRVLRDVEPVMGGEDFAFMLEEMPGAYLFIGNGSNADGRILHSPHYDFNDEALPVGAQFWVRLVEAALCEDGERYFAGAAA</sequence>
<keyword evidence="1" id="KW-0378">Hydrolase</keyword>
<dbReference type="PANTHER" id="PTHR11014">
    <property type="entry name" value="PEPTIDASE M20 FAMILY MEMBER"/>
    <property type="match status" value="1"/>
</dbReference>
<dbReference type="SUPFAM" id="SSF53187">
    <property type="entry name" value="Zn-dependent exopeptidases"/>
    <property type="match status" value="1"/>
</dbReference>
<feature type="domain" description="Peptidase M20 dimerisation" evidence="2">
    <location>
        <begin position="188"/>
        <end position="277"/>
    </location>
</feature>
<dbReference type="InterPro" id="IPR002933">
    <property type="entry name" value="Peptidase_M20"/>
</dbReference>
<evidence type="ECO:0000256" key="1">
    <source>
        <dbReference type="ARBA" id="ARBA00022801"/>
    </source>
</evidence>
<accession>A0ABT0ACR7</accession>
<dbReference type="EMBL" id="JALHAT010000014">
    <property type="protein sequence ID" value="MCJ1960979.1"/>
    <property type="molecule type" value="Genomic_DNA"/>
</dbReference>
<organism evidence="3 4">
    <name type="scientific">Novosphingobium mangrovi</name>
    <name type="common">ex Hu et al. 2023</name>
    <dbReference type="NCBI Taxonomy" id="2930094"/>
    <lineage>
        <taxon>Bacteria</taxon>
        <taxon>Pseudomonadati</taxon>
        <taxon>Pseudomonadota</taxon>
        <taxon>Alphaproteobacteria</taxon>
        <taxon>Sphingomonadales</taxon>
        <taxon>Sphingomonadaceae</taxon>
        <taxon>Novosphingobium</taxon>
    </lineage>
</organism>
<protein>
    <submittedName>
        <fullName evidence="3">M20 family metallopeptidase</fullName>
    </submittedName>
</protein>
<name>A0ABT0ACR7_9SPHN</name>
<gene>
    <name evidence="3" type="ORF">MTR65_09835</name>
</gene>
<dbReference type="Pfam" id="PF07687">
    <property type="entry name" value="M20_dimer"/>
    <property type="match status" value="1"/>
</dbReference>
<dbReference type="NCBIfam" id="TIGR01891">
    <property type="entry name" value="amidohydrolases"/>
    <property type="match status" value="1"/>
</dbReference>
<proteinExistence type="predicted"/>